<feature type="compositionally biased region" description="Polar residues" evidence="1">
    <location>
        <begin position="62"/>
        <end position="75"/>
    </location>
</feature>
<evidence type="ECO:0000256" key="1">
    <source>
        <dbReference type="SAM" id="MobiDB-lite"/>
    </source>
</evidence>
<dbReference type="Proteomes" id="UP000682877">
    <property type="component" value="Chromosome 7"/>
</dbReference>
<proteinExistence type="predicted"/>
<name>A0A8S2ANB2_ARAAE</name>
<sequence>MVTLEGKVRGLERIVEDMGRDLSTAGFGKSKSFANYPCTGKYNGRAPGDRDSQPDGAVRETMLNSDIPSHVASRNGQGGTRSPRSEQHENDGAVTRPTSIAAVPEDDKNKGQELVDVRTSYSKAIYSLQAGDINSAYAEVFGLGNMMLIIFLMQRAHMTHY</sequence>
<evidence type="ECO:0000313" key="2">
    <source>
        <dbReference type="EMBL" id="CAE6161226.1"/>
    </source>
</evidence>
<organism evidence="2 3">
    <name type="scientific">Arabidopsis arenosa</name>
    <name type="common">Sand rock-cress</name>
    <name type="synonym">Cardaminopsis arenosa</name>
    <dbReference type="NCBI Taxonomy" id="38785"/>
    <lineage>
        <taxon>Eukaryota</taxon>
        <taxon>Viridiplantae</taxon>
        <taxon>Streptophyta</taxon>
        <taxon>Embryophyta</taxon>
        <taxon>Tracheophyta</taxon>
        <taxon>Spermatophyta</taxon>
        <taxon>Magnoliopsida</taxon>
        <taxon>eudicotyledons</taxon>
        <taxon>Gunneridae</taxon>
        <taxon>Pentapetalae</taxon>
        <taxon>rosids</taxon>
        <taxon>malvids</taxon>
        <taxon>Brassicales</taxon>
        <taxon>Brassicaceae</taxon>
        <taxon>Camelineae</taxon>
        <taxon>Arabidopsis</taxon>
    </lineage>
</organism>
<gene>
    <name evidence="2" type="ORF">AARE701A_LOCUS17771</name>
</gene>
<protein>
    <submittedName>
        <fullName evidence="2">Uncharacterized protein</fullName>
    </submittedName>
</protein>
<accession>A0A8S2ANB2</accession>
<evidence type="ECO:0000313" key="3">
    <source>
        <dbReference type="Proteomes" id="UP000682877"/>
    </source>
</evidence>
<keyword evidence="3" id="KW-1185">Reference proteome</keyword>
<feature type="region of interest" description="Disordered" evidence="1">
    <location>
        <begin position="35"/>
        <end position="113"/>
    </location>
</feature>
<dbReference type="AlphaFoldDB" id="A0A8S2ANB2"/>
<reference evidence="2" key="1">
    <citation type="submission" date="2021-01" db="EMBL/GenBank/DDBJ databases">
        <authorList>
            <person name="Bezrukov I."/>
        </authorList>
    </citation>
    <scope>NUCLEOTIDE SEQUENCE</scope>
</reference>
<dbReference type="EMBL" id="LR999457">
    <property type="protein sequence ID" value="CAE6161226.1"/>
    <property type="molecule type" value="Genomic_DNA"/>
</dbReference>